<organism evidence="1 2">
    <name type="scientific">Streptococcus thermophilus</name>
    <dbReference type="NCBI Taxonomy" id="1308"/>
    <lineage>
        <taxon>Bacteria</taxon>
        <taxon>Bacillati</taxon>
        <taxon>Bacillota</taxon>
        <taxon>Bacilli</taxon>
        <taxon>Lactobacillales</taxon>
        <taxon>Streptococcaceae</taxon>
        <taxon>Streptococcus</taxon>
    </lineage>
</organism>
<dbReference type="AlphaFoldDB" id="A0AAU9H829"/>
<name>A0AAU9H829_STRTR</name>
<reference evidence="1 2" key="1">
    <citation type="submission" date="2020-06" db="EMBL/GenBank/DDBJ databases">
        <authorList>
            <person name="Chuat V."/>
        </authorList>
    </citation>
    <scope>NUCLEOTIDE SEQUENCE [LARGE SCALE GENOMIC DNA]</scope>
    <source>
        <strain evidence="1">STH_CIRM_1046</strain>
    </source>
</reference>
<protein>
    <submittedName>
        <fullName evidence="1">Uncharacterized protein</fullName>
    </submittedName>
</protein>
<evidence type="ECO:0000313" key="1">
    <source>
        <dbReference type="EMBL" id="CAD0156889.1"/>
    </source>
</evidence>
<sequence>MVDERIRHDKEKNQSVSLTKRKTEEVTAKVLKNLKPAL</sequence>
<evidence type="ECO:0000313" key="2">
    <source>
        <dbReference type="Proteomes" id="UP000509120"/>
    </source>
</evidence>
<dbReference type="EMBL" id="LR822030">
    <property type="protein sequence ID" value="CAD0156889.1"/>
    <property type="molecule type" value="Genomic_DNA"/>
</dbReference>
<proteinExistence type="predicted"/>
<dbReference type="Proteomes" id="UP000509120">
    <property type="component" value="Chromosome"/>
</dbReference>
<accession>A0AAU9H829</accession>
<gene>
    <name evidence="1" type="ORF">STHERMO_1687</name>
</gene>